<dbReference type="Proteomes" id="UP000256845">
    <property type="component" value="Unassembled WGS sequence"/>
</dbReference>
<sequence>MTEETSEKTFLERMAEDQNGDELRTLTEKMESERSEYKSRLSRNSESRKVSEELASIVGAYDIALTLLPQVWEHAQRSSR</sequence>
<feature type="region of interest" description="Disordered" evidence="1">
    <location>
        <begin position="1"/>
        <end position="49"/>
    </location>
</feature>
<comment type="caution">
    <text evidence="2">The sequence shown here is derived from an EMBL/GenBank/DDBJ whole genome shotgun (WGS) entry which is preliminary data.</text>
</comment>
<evidence type="ECO:0000313" key="3">
    <source>
        <dbReference type="Proteomes" id="UP000256845"/>
    </source>
</evidence>
<protein>
    <submittedName>
        <fullName evidence="2">Uncharacterized protein</fullName>
    </submittedName>
</protein>
<keyword evidence="3" id="KW-1185">Reference proteome</keyword>
<dbReference type="AlphaFoldDB" id="A0A3D9H3D5"/>
<gene>
    <name evidence="2" type="ORF">DFP90_12112</name>
</gene>
<evidence type="ECO:0000256" key="1">
    <source>
        <dbReference type="SAM" id="MobiDB-lite"/>
    </source>
</evidence>
<proteinExistence type="predicted"/>
<evidence type="ECO:0000313" key="2">
    <source>
        <dbReference type="EMBL" id="RED43701.1"/>
    </source>
</evidence>
<dbReference type="EMBL" id="QRDW01000021">
    <property type="protein sequence ID" value="RED43701.1"/>
    <property type="molecule type" value="Genomic_DNA"/>
</dbReference>
<reference evidence="2 3" key="1">
    <citation type="submission" date="2018-07" db="EMBL/GenBank/DDBJ databases">
        <title>Genomic Encyclopedia of Type Strains, Phase III (KMG-III): the genomes of soil and plant-associated and newly described type strains.</title>
        <authorList>
            <person name="Whitman W."/>
        </authorList>
    </citation>
    <scope>NUCLEOTIDE SEQUENCE [LARGE SCALE GENOMIC DNA]</scope>
    <source>
        <strain evidence="2 3">CECT 8488</strain>
    </source>
</reference>
<organism evidence="2 3">
    <name type="scientific">Aestuariispira insulae</name>
    <dbReference type="NCBI Taxonomy" id="1461337"/>
    <lineage>
        <taxon>Bacteria</taxon>
        <taxon>Pseudomonadati</taxon>
        <taxon>Pseudomonadota</taxon>
        <taxon>Alphaproteobacteria</taxon>
        <taxon>Rhodospirillales</taxon>
        <taxon>Kiloniellaceae</taxon>
        <taxon>Aestuariispira</taxon>
    </lineage>
</organism>
<accession>A0A3D9H3D5</accession>
<name>A0A3D9H3D5_9PROT</name>
<dbReference type="RefSeq" id="WP_115939587.1">
    <property type="nucleotide sequence ID" value="NZ_QRDW01000021.1"/>
</dbReference>